<accession>A0A1M6NXE0</accession>
<dbReference type="AlphaFoldDB" id="A0A1M6NXE0"/>
<dbReference type="InterPro" id="IPR018076">
    <property type="entry name" value="T2SS_GspF_dom"/>
</dbReference>
<dbReference type="STRING" id="1121393.SAMN02745216_02690"/>
<keyword evidence="6 8" id="KW-1133">Transmembrane helix</keyword>
<dbReference type="Pfam" id="PF00482">
    <property type="entry name" value="T2SSF"/>
    <property type="match status" value="2"/>
</dbReference>
<name>A0A1M6NXE0_9BACT</name>
<dbReference type="Gene3D" id="1.20.81.30">
    <property type="entry name" value="Type II secretion system (T2SS), domain F"/>
    <property type="match status" value="2"/>
</dbReference>
<evidence type="ECO:0000313" key="10">
    <source>
        <dbReference type="EMBL" id="SHK00301.1"/>
    </source>
</evidence>
<evidence type="ECO:0000256" key="2">
    <source>
        <dbReference type="ARBA" id="ARBA00005745"/>
    </source>
</evidence>
<evidence type="ECO:0000259" key="9">
    <source>
        <dbReference type="Pfam" id="PF00482"/>
    </source>
</evidence>
<evidence type="ECO:0000256" key="4">
    <source>
        <dbReference type="ARBA" id="ARBA00022519"/>
    </source>
</evidence>
<keyword evidence="5 8" id="KW-0812">Transmembrane</keyword>
<feature type="transmembrane region" description="Helical" evidence="8">
    <location>
        <begin position="217"/>
        <end position="243"/>
    </location>
</feature>
<feature type="transmembrane region" description="Helical" evidence="8">
    <location>
        <begin position="172"/>
        <end position="197"/>
    </location>
</feature>
<evidence type="ECO:0000313" key="11">
    <source>
        <dbReference type="Proteomes" id="UP000183994"/>
    </source>
</evidence>
<dbReference type="OrthoDB" id="9805682at2"/>
<feature type="domain" description="Type II secretion system protein GspF" evidence="9">
    <location>
        <begin position="71"/>
        <end position="194"/>
    </location>
</feature>
<keyword evidence="7 8" id="KW-0472">Membrane</keyword>
<evidence type="ECO:0000256" key="3">
    <source>
        <dbReference type="ARBA" id="ARBA00022475"/>
    </source>
</evidence>
<dbReference type="GO" id="GO:0005886">
    <property type="term" value="C:plasma membrane"/>
    <property type="evidence" value="ECO:0007669"/>
    <property type="project" value="UniProtKB-SubCell"/>
</dbReference>
<reference evidence="11" key="1">
    <citation type="submission" date="2016-11" db="EMBL/GenBank/DDBJ databases">
        <authorList>
            <person name="Varghese N."/>
            <person name="Submissions S."/>
        </authorList>
    </citation>
    <scope>NUCLEOTIDE SEQUENCE [LARGE SCALE GENOMIC DNA]</scope>
    <source>
        <strain evidence="11">DSM 16219</strain>
    </source>
</reference>
<comment type="similarity">
    <text evidence="2">Belongs to the GSP F family.</text>
</comment>
<evidence type="ECO:0000256" key="7">
    <source>
        <dbReference type="ARBA" id="ARBA00023136"/>
    </source>
</evidence>
<dbReference type="PRINTS" id="PR00812">
    <property type="entry name" value="BCTERIALGSPF"/>
</dbReference>
<dbReference type="InterPro" id="IPR003004">
    <property type="entry name" value="GspF/PilC"/>
</dbReference>
<comment type="subcellular location">
    <subcellularLocation>
        <location evidence="1">Cell inner membrane</location>
        <topology evidence="1">Multi-pass membrane protein</topology>
    </subcellularLocation>
</comment>
<dbReference type="EMBL" id="FQZU01000016">
    <property type="protein sequence ID" value="SHK00301.1"/>
    <property type="molecule type" value="Genomic_DNA"/>
</dbReference>
<evidence type="ECO:0000256" key="5">
    <source>
        <dbReference type="ARBA" id="ARBA00022692"/>
    </source>
</evidence>
<dbReference type="RefSeq" id="WP_073476617.1">
    <property type="nucleotide sequence ID" value="NZ_FQZU01000016.1"/>
</dbReference>
<organism evidence="10 11">
    <name type="scientific">Desulfatibacillum alkenivorans DSM 16219</name>
    <dbReference type="NCBI Taxonomy" id="1121393"/>
    <lineage>
        <taxon>Bacteria</taxon>
        <taxon>Pseudomonadati</taxon>
        <taxon>Thermodesulfobacteriota</taxon>
        <taxon>Desulfobacteria</taxon>
        <taxon>Desulfobacterales</taxon>
        <taxon>Desulfatibacillaceae</taxon>
        <taxon>Desulfatibacillum</taxon>
    </lineage>
</organism>
<keyword evidence="3" id="KW-1003">Cell membrane</keyword>
<feature type="transmembrane region" description="Helical" evidence="8">
    <location>
        <begin position="373"/>
        <end position="398"/>
    </location>
</feature>
<sequence length="406" mass="44915">MATYNYTAMNEVGTKVSGTLEAETSDGARQILSSRGFIPTKVTKVRGEEKAEKEGLGNRMGRVGARDIILFTKQFATMLRAGIPIIDLFQVAESQTENPKLKRVIAQISKDIQEGASLHQAMKKHPSVFSPLYLSMMRAGETSGALPQVLERLIYIIDHEEKVKKDIKGAMIYPALVTIVLTGAFFFLEIKVVPVFAKIFSRAQLELPLPTKICIGIYSFLSAYWVYLVLAAVALAVFLFFYLRTEQGKYTFNSILLNIPIFGDLLTKAAMSRFASIFAILQSSGVTVLDSFTILSGTIGSAAMSRQFDGIRQRLEQGRGISEPLREAKFFTPMVINMVAIGEESGNLEEMLQVISDHYDDEVEYAVNALSEAIVPILTIALAAVVGFFALAIFLPMWDMTKMVKK</sequence>
<evidence type="ECO:0000256" key="6">
    <source>
        <dbReference type="ARBA" id="ARBA00022989"/>
    </source>
</evidence>
<protein>
    <submittedName>
        <fullName evidence="10">Type IV pilus assembly protein PilC</fullName>
    </submittedName>
</protein>
<feature type="domain" description="Type II secretion system protein GspF" evidence="9">
    <location>
        <begin position="274"/>
        <end position="396"/>
    </location>
</feature>
<proteinExistence type="inferred from homology"/>
<dbReference type="PANTHER" id="PTHR30012:SF0">
    <property type="entry name" value="TYPE II SECRETION SYSTEM PROTEIN F-RELATED"/>
    <property type="match status" value="1"/>
</dbReference>
<evidence type="ECO:0000256" key="1">
    <source>
        <dbReference type="ARBA" id="ARBA00004429"/>
    </source>
</evidence>
<dbReference type="InterPro" id="IPR042094">
    <property type="entry name" value="T2SS_GspF_sf"/>
</dbReference>
<dbReference type="Proteomes" id="UP000183994">
    <property type="component" value="Unassembled WGS sequence"/>
</dbReference>
<gene>
    <name evidence="10" type="ORF">SAMN02745216_02690</name>
</gene>
<evidence type="ECO:0000256" key="8">
    <source>
        <dbReference type="SAM" id="Phobius"/>
    </source>
</evidence>
<dbReference type="FunFam" id="1.20.81.30:FF:000001">
    <property type="entry name" value="Type II secretion system protein F"/>
    <property type="match status" value="2"/>
</dbReference>
<dbReference type="PANTHER" id="PTHR30012">
    <property type="entry name" value="GENERAL SECRETION PATHWAY PROTEIN"/>
    <property type="match status" value="1"/>
</dbReference>
<keyword evidence="4" id="KW-0997">Cell inner membrane</keyword>
<keyword evidence="11" id="KW-1185">Reference proteome</keyword>